<feature type="transmembrane region" description="Helical" evidence="12">
    <location>
        <begin position="31"/>
        <end position="58"/>
    </location>
</feature>
<feature type="transmembrane region" description="Helical" evidence="12">
    <location>
        <begin position="348"/>
        <end position="365"/>
    </location>
</feature>
<comment type="pathway">
    <text evidence="2 11">Glycan biosynthesis; alginate biosynthesis.</text>
</comment>
<evidence type="ECO:0000256" key="9">
    <source>
        <dbReference type="ARBA" id="ARBA00023136"/>
    </source>
</evidence>
<dbReference type="EMBL" id="CP136865">
    <property type="protein sequence ID" value="WOJ98092.1"/>
    <property type="molecule type" value="Genomic_DNA"/>
</dbReference>
<keyword evidence="8 12" id="KW-1133">Transmembrane helix</keyword>
<gene>
    <name evidence="13" type="ORF">R0137_05825</name>
</gene>
<dbReference type="PIRSF" id="PIRSF500217">
    <property type="entry name" value="AlgI"/>
    <property type="match status" value="1"/>
</dbReference>
<keyword evidence="11" id="KW-0997">Cell inner membrane</keyword>
<keyword evidence="7 11" id="KW-0016">Alginate biosynthesis</keyword>
<dbReference type="EC" id="2.3.1.-" evidence="11"/>
<keyword evidence="4 11" id="KW-1003">Cell membrane</keyword>
<dbReference type="Pfam" id="PF03062">
    <property type="entry name" value="MBOAT"/>
    <property type="match status" value="1"/>
</dbReference>
<feature type="transmembrane region" description="Helical" evidence="12">
    <location>
        <begin position="398"/>
        <end position="418"/>
    </location>
</feature>
<comment type="similarity">
    <text evidence="3 11">Belongs to the membrane-bound acyltransferase family.</text>
</comment>
<evidence type="ECO:0000256" key="12">
    <source>
        <dbReference type="SAM" id="Phobius"/>
    </source>
</evidence>
<evidence type="ECO:0000256" key="6">
    <source>
        <dbReference type="ARBA" id="ARBA00022692"/>
    </source>
</evidence>
<evidence type="ECO:0000256" key="2">
    <source>
        <dbReference type="ARBA" id="ARBA00005182"/>
    </source>
</evidence>
<comment type="subcellular location">
    <subcellularLocation>
        <location evidence="11">Cell inner membrane</location>
    </subcellularLocation>
    <subcellularLocation>
        <location evidence="1">Cell membrane</location>
        <topology evidence="1">Multi-pass membrane protein</topology>
    </subcellularLocation>
</comment>
<evidence type="ECO:0000256" key="3">
    <source>
        <dbReference type="ARBA" id="ARBA00010323"/>
    </source>
</evidence>
<keyword evidence="10 11" id="KW-0012">Acyltransferase</keyword>
<dbReference type="PIRSF" id="PIRSF016636">
    <property type="entry name" value="AlgI_DltB"/>
    <property type="match status" value="1"/>
</dbReference>
<keyword evidence="5 11" id="KW-0808">Transferase</keyword>
<dbReference type="PANTHER" id="PTHR13285">
    <property type="entry name" value="ACYLTRANSFERASE"/>
    <property type="match status" value="1"/>
</dbReference>
<dbReference type="InterPro" id="IPR004299">
    <property type="entry name" value="MBOAT_fam"/>
</dbReference>
<feature type="transmembrane region" description="Helical" evidence="12">
    <location>
        <begin position="219"/>
        <end position="243"/>
    </location>
</feature>
<evidence type="ECO:0000256" key="5">
    <source>
        <dbReference type="ARBA" id="ARBA00022679"/>
    </source>
</evidence>
<evidence type="ECO:0000256" key="10">
    <source>
        <dbReference type="ARBA" id="ARBA00023315"/>
    </source>
</evidence>
<evidence type="ECO:0000313" key="14">
    <source>
        <dbReference type="Proteomes" id="UP001626549"/>
    </source>
</evidence>
<sequence length="468" mass="53190">MVFSTTSFLFVFLPLFLLCYAVLPWRNLTALVFSLLFFAWGEGAYVLLLLGTVAFNYLIGQRLEEGNHRFRFLALGVAANLLVLGYYKYFGFLISGVLELPIPEQDIPHLPLGISFFIFQSISYLIDVYRGDSPKARSYFDLALYIAMFPQLIAGPIVRYSTVAEAIRTRQISSYDVYRGVILFVVGLSYKVLIANNAAEVADTVFGFTSKQLSTLNAWTGIVAYTLQIFFDFAGYSLMAIGIGRVMGFHFPKNFDFPYMSRSITEFWRRWHMSLSSWFRDYLYIPLGGNRHGKLRTYINLFTVFLLCGFWHGAAWTFIIWGVFHGVILAVERAGLGRLLRVLPRPAQHIYALLLVMIGWVVFRAENFSHASYYLQAMFFDVPAKGISFVRLVSNENLAFMLLGLLLCMPVLEGLRVFRNGEDFSDSDALQLTTVSAVANGLVALVLLLVCSMYIMSGTYNPFIYFRF</sequence>
<evidence type="ECO:0000256" key="8">
    <source>
        <dbReference type="ARBA" id="ARBA00022989"/>
    </source>
</evidence>
<dbReference type="InterPro" id="IPR024194">
    <property type="entry name" value="Ac/AlaTfrase_AlgI/DltB"/>
</dbReference>
<proteinExistence type="inferred from homology"/>
<evidence type="ECO:0000256" key="4">
    <source>
        <dbReference type="ARBA" id="ARBA00022475"/>
    </source>
</evidence>
<accession>A0ABZ0IEW3</accession>
<dbReference type="Proteomes" id="UP001626549">
    <property type="component" value="Chromosome"/>
</dbReference>
<dbReference type="InterPro" id="IPR051085">
    <property type="entry name" value="MB_O-acyltransferase"/>
</dbReference>
<evidence type="ECO:0000313" key="13">
    <source>
        <dbReference type="EMBL" id="WOJ98092.1"/>
    </source>
</evidence>
<dbReference type="InterPro" id="IPR028362">
    <property type="entry name" value="AlgI"/>
</dbReference>
<reference evidence="13 14" key="1">
    <citation type="submission" date="2023-10" db="EMBL/GenBank/DDBJ databases">
        <title>Two novel species belonging to the OM43/NOR5 clade.</title>
        <authorList>
            <person name="Park M."/>
        </authorList>
    </citation>
    <scope>NUCLEOTIDE SEQUENCE [LARGE SCALE GENOMIC DNA]</scope>
    <source>
        <strain evidence="13 14">IMCC45268</strain>
    </source>
</reference>
<organism evidence="13 14">
    <name type="scientific">Congregibacter brevis</name>
    <dbReference type="NCBI Taxonomy" id="3081201"/>
    <lineage>
        <taxon>Bacteria</taxon>
        <taxon>Pseudomonadati</taxon>
        <taxon>Pseudomonadota</taxon>
        <taxon>Gammaproteobacteria</taxon>
        <taxon>Cellvibrionales</taxon>
        <taxon>Halieaceae</taxon>
        <taxon>Congregibacter</taxon>
    </lineage>
</organism>
<keyword evidence="6 11" id="KW-0812">Transmembrane</keyword>
<feature type="transmembrane region" description="Helical" evidence="12">
    <location>
        <begin position="295"/>
        <end position="312"/>
    </location>
</feature>
<dbReference type="PANTHER" id="PTHR13285:SF23">
    <property type="entry name" value="TEICHOIC ACID D-ALANYLTRANSFERASE"/>
    <property type="match status" value="1"/>
</dbReference>
<keyword evidence="9 11" id="KW-0472">Membrane</keyword>
<keyword evidence="14" id="KW-1185">Reference proteome</keyword>
<dbReference type="RefSeq" id="WP_407329279.1">
    <property type="nucleotide sequence ID" value="NZ_CP136865.1"/>
</dbReference>
<feature type="transmembrane region" description="Helical" evidence="12">
    <location>
        <begin position="177"/>
        <end position="199"/>
    </location>
</feature>
<dbReference type="GO" id="GO:0016746">
    <property type="term" value="F:acyltransferase activity"/>
    <property type="evidence" value="ECO:0007669"/>
    <property type="project" value="UniProtKB-KW"/>
</dbReference>
<protein>
    <recommendedName>
        <fullName evidence="11">Probable alginate O-acetylase</fullName>
        <ecNumber evidence="11">2.3.1.-</ecNumber>
    </recommendedName>
</protein>
<evidence type="ECO:0000256" key="7">
    <source>
        <dbReference type="ARBA" id="ARBA00022841"/>
    </source>
</evidence>
<feature type="transmembrane region" description="Helical" evidence="12">
    <location>
        <begin position="430"/>
        <end position="456"/>
    </location>
</feature>
<evidence type="ECO:0000256" key="1">
    <source>
        <dbReference type="ARBA" id="ARBA00004651"/>
    </source>
</evidence>
<evidence type="ECO:0000256" key="11">
    <source>
        <dbReference type="PIRNR" id="PIRNR016636"/>
    </source>
</evidence>
<name>A0ABZ0IEW3_9GAMM</name>
<feature type="transmembrane region" description="Helical" evidence="12">
    <location>
        <begin position="70"/>
        <end position="90"/>
    </location>
</feature>